<proteinExistence type="predicted"/>
<name>A0ABU3NUZ6_9FIRM</name>
<dbReference type="RefSeq" id="WP_413779179.1">
    <property type="nucleotide sequence ID" value="NZ_JAUOZS010000001.1"/>
</dbReference>
<gene>
    <name evidence="2" type="ORF">Q4T40_05235</name>
</gene>
<feature type="region of interest" description="Disordered" evidence="1">
    <location>
        <begin position="1"/>
        <end position="48"/>
    </location>
</feature>
<sequence length="48" mass="4898">MDFRGGRGQKGGIGGLAFSHHDHSANLGSLARSGGSSPHNGRYGRGYG</sequence>
<comment type="caution">
    <text evidence="2">The sequence shown here is derived from an EMBL/GenBank/DDBJ whole genome shotgun (WGS) entry which is preliminary data.</text>
</comment>
<organism evidence="2 3">
    <name type="scientific">Anaeroselena agilis</name>
    <dbReference type="NCBI Taxonomy" id="3063788"/>
    <lineage>
        <taxon>Bacteria</taxon>
        <taxon>Bacillati</taxon>
        <taxon>Bacillota</taxon>
        <taxon>Negativicutes</taxon>
        <taxon>Acetonemataceae</taxon>
        <taxon>Anaeroselena</taxon>
    </lineage>
</organism>
<evidence type="ECO:0000313" key="2">
    <source>
        <dbReference type="EMBL" id="MDT8900643.1"/>
    </source>
</evidence>
<protein>
    <submittedName>
        <fullName evidence="2">Uncharacterized protein</fullName>
    </submittedName>
</protein>
<dbReference type="EMBL" id="JAUOZS010000001">
    <property type="protein sequence ID" value="MDT8900643.1"/>
    <property type="molecule type" value="Genomic_DNA"/>
</dbReference>
<feature type="compositionally biased region" description="Gly residues" evidence="1">
    <location>
        <begin position="1"/>
        <end position="15"/>
    </location>
</feature>
<keyword evidence="3" id="KW-1185">Reference proteome</keyword>
<evidence type="ECO:0000313" key="3">
    <source>
        <dbReference type="Proteomes" id="UP001254848"/>
    </source>
</evidence>
<dbReference type="Proteomes" id="UP001254848">
    <property type="component" value="Unassembled WGS sequence"/>
</dbReference>
<accession>A0ABU3NUZ6</accession>
<reference evidence="2 3" key="1">
    <citation type="submission" date="2023-07" db="EMBL/GenBank/DDBJ databases">
        <title>The novel representative of Negativicutes class, Anaeroselena agilis gen. nov. sp. nov.</title>
        <authorList>
            <person name="Prokofeva M.I."/>
            <person name="Elcheninov A.G."/>
            <person name="Klyukina A."/>
            <person name="Kublanov I.V."/>
            <person name="Frolov E.N."/>
            <person name="Podosokorskaya O.A."/>
        </authorList>
    </citation>
    <scope>NUCLEOTIDE SEQUENCE [LARGE SCALE GENOMIC DNA]</scope>
    <source>
        <strain evidence="2 3">4137-cl</strain>
    </source>
</reference>
<evidence type="ECO:0000256" key="1">
    <source>
        <dbReference type="SAM" id="MobiDB-lite"/>
    </source>
</evidence>